<evidence type="ECO:0000256" key="1">
    <source>
        <dbReference type="SAM" id="SignalP"/>
    </source>
</evidence>
<dbReference type="InterPro" id="IPR006680">
    <property type="entry name" value="Amidohydro-rel"/>
</dbReference>
<keyword evidence="3" id="KW-0378">Hydrolase</keyword>
<dbReference type="Gene3D" id="2.30.40.10">
    <property type="entry name" value="Urease, subunit C, domain 1"/>
    <property type="match status" value="1"/>
</dbReference>
<organism evidence="3 4">
    <name type="scientific">Pyxidicoccus fallax</name>
    <dbReference type="NCBI Taxonomy" id="394095"/>
    <lineage>
        <taxon>Bacteria</taxon>
        <taxon>Pseudomonadati</taxon>
        <taxon>Myxococcota</taxon>
        <taxon>Myxococcia</taxon>
        <taxon>Myxococcales</taxon>
        <taxon>Cystobacterineae</taxon>
        <taxon>Myxococcaceae</taxon>
        <taxon>Pyxidicoccus</taxon>
    </lineage>
</organism>
<evidence type="ECO:0000313" key="4">
    <source>
        <dbReference type="Proteomes" id="UP000518300"/>
    </source>
</evidence>
<reference evidence="3 4" key="1">
    <citation type="submission" date="2020-04" db="EMBL/GenBank/DDBJ databases">
        <title>Draft genome of Pyxidicoccus fallax type strain.</title>
        <authorList>
            <person name="Whitworth D.E."/>
        </authorList>
    </citation>
    <scope>NUCLEOTIDE SEQUENCE [LARGE SCALE GENOMIC DNA]</scope>
    <source>
        <strain evidence="3 4">DSM 14698</strain>
    </source>
</reference>
<dbReference type="Pfam" id="PF01979">
    <property type="entry name" value="Amidohydro_1"/>
    <property type="match status" value="1"/>
</dbReference>
<accession>A0A848LQ22</accession>
<dbReference type="RefSeq" id="WP_169349229.1">
    <property type="nucleotide sequence ID" value="NZ_JABBJJ010000218.1"/>
</dbReference>
<comment type="caution">
    <text evidence="3">The sequence shown here is derived from an EMBL/GenBank/DDBJ whole genome shotgun (WGS) entry which is preliminary data.</text>
</comment>
<feature type="signal peptide" evidence="1">
    <location>
        <begin position="1"/>
        <end position="21"/>
    </location>
</feature>
<dbReference type="PANTHER" id="PTHR43135:SF3">
    <property type="entry name" value="ALPHA-D-RIBOSE 1-METHYLPHOSPHONATE 5-TRIPHOSPHATE DIPHOSPHATASE"/>
    <property type="match status" value="1"/>
</dbReference>
<dbReference type="CDD" id="cd01299">
    <property type="entry name" value="Met_dep_hydrolase_A"/>
    <property type="match status" value="1"/>
</dbReference>
<gene>
    <name evidence="3" type="ORF">HG543_34805</name>
</gene>
<protein>
    <submittedName>
        <fullName evidence="3">Amidohydrolase family protein</fullName>
    </submittedName>
</protein>
<feature type="chain" id="PRO_5032522593" evidence="1">
    <location>
        <begin position="22"/>
        <end position="429"/>
    </location>
</feature>
<feature type="domain" description="Amidohydrolase-related" evidence="2">
    <location>
        <begin position="83"/>
        <end position="425"/>
    </location>
</feature>
<dbReference type="AlphaFoldDB" id="A0A848LQ22"/>
<evidence type="ECO:0000259" key="2">
    <source>
        <dbReference type="Pfam" id="PF01979"/>
    </source>
</evidence>
<sequence>MRVLSLFAALCVLLAAVPASAQTPPVAPKSYLLRPARVFDGVTAKPHAGWVVLVTGERIAAAGPEAQVKAPAGAEVVDLAGTTLLPGLIEGHSHLLLHPYNEASWNDQVLKESLALRVVRATHHARATLMAGFTTARDLGTEGAGDADVGLKQAIDQGLIPGPRLLVTTRAIVATGSYGPKGFAPEWAVPQGAEEADGVDSLVRVVRGQMGRGADWIKVYGDYRWGPNGEARPTFSLEEMKLIVDTAKSGGRPVVVHASTPEGIRRAVLAGAESIEHGDDATPEVFKLMAQRGVFFCPTLAAGDAVLQYRGWKKGVDPEPASITAKRASFRAALAAGVPMCVGGDSGVFAHGENARELELMVDYGMTPAQVLQAATSGNARMLHREDRLGQVKAGWLADLVAVDGDPTQDISALRKVRLVMKGGTLHRR</sequence>
<proteinExistence type="predicted"/>
<dbReference type="InterPro" id="IPR051781">
    <property type="entry name" value="Metallo-dep_Hydrolase"/>
</dbReference>
<keyword evidence="1" id="KW-0732">Signal</keyword>
<dbReference type="Proteomes" id="UP000518300">
    <property type="component" value="Unassembled WGS sequence"/>
</dbReference>
<dbReference type="Gene3D" id="3.20.20.140">
    <property type="entry name" value="Metal-dependent hydrolases"/>
    <property type="match status" value="1"/>
</dbReference>
<evidence type="ECO:0000313" key="3">
    <source>
        <dbReference type="EMBL" id="NMO19995.1"/>
    </source>
</evidence>
<dbReference type="InterPro" id="IPR011059">
    <property type="entry name" value="Metal-dep_hydrolase_composite"/>
</dbReference>
<dbReference type="PANTHER" id="PTHR43135">
    <property type="entry name" value="ALPHA-D-RIBOSE 1-METHYLPHOSPHONATE 5-TRIPHOSPHATE DIPHOSPHATASE"/>
    <property type="match status" value="1"/>
</dbReference>
<keyword evidence="4" id="KW-1185">Reference proteome</keyword>
<dbReference type="InterPro" id="IPR057744">
    <property type="entry name" value="OTAase-like"/>
</dbReference>
<dbReference type="InterPro" id="IPR032466">
    <property type="entry name" value="Metal_Hydrolase"/>
</dbReference>
<dbReference type="GO" id="GO:0016810">
    <property type="term" value="F:hydrolase activity, acting on carbon-nitrogen (but not peptide) bonds"/>
    <property type="evidence" value="ECO:0007669"/>
    <property type="project" value="InterPro"/>
</dbReference>
<dbReference type="SUPFAM" id="SSF51338">
    <property type="entry name" value="Composite domain of metallo-dependent hydrolases"/>
    <property type="match status" value="1"/>
</dbReference>
<dbReference type="SUPFAM" id="SSF51556">
    <property type="entry name" value="Metallo-dependent hydrolases"/>
    <property type="match status" value="1"/>
</dbReference>
<dbReference type="EMBL" id="JABBJJ010000218">
    <property type="protein sequence ID" value="NMO19995.1"/>
    <property type="molecule type" value="Genomic_DNA"/>
</dbReference>
<name>A0A848LQ22_9BACT</name>